<dbReference type="Proteomes" id="UP000245383">
    <property type="component" value="Unassembled WGS sequence"/>
</dbReference>
<dbReference type="AlphaFoldDB" id="A0A2T9YAI3"/>
<evidence type="ECO:0000256" key="1">
    <source>
        <dbReference type="SAM" id="MobiDB-lite"/>
    </source>
</evidence>
<name>A0A2T9YAI3_9FUNG</name>
<comment type="caution">
    <text evidence="2">The sequence shown here is derived from an EMBL/GenBank/DDBJ whole genome shotgun (WGS) entry which is preliminary data.</text>
</comment>
<evidence type="ECO:0000313" key="3">
    <source>
        <dbReference type="Proteomes" id="UP000245383"/>
    </source>
</evidence>
<feature type="region of interest" description="Disordered" evidence="1">
    <location>
        <begin position="165"/>
        <end position="228"/>
    </location>
</feature>
<dbReference type="EMBL" id="MBFR01000320">
    <property type="protein sequence ID" value="PVU89341.1"/>
    <property type="molecule type" value="Genomic_DNA"/>
</dbReference>
<sequence>MGQETLNHIKELTDKPEVPHVTAQIPVIDLNVYPELIEALPSIEEDFFGSPLTDKERKNALYSCYKNSSMNYIPSPLNDSATRPIDFYVHRRIQDNPTLDTAEDPETMFASTMRALLLDIAATVTQTRLDNIHRKMSLPGKPQQLISSDTKPLMDQEILDALVASKKPAPKKQRVQPFCKRQQNSVPRDAVSSSTATAHSTNAATTPDTTSSHQDRQSSFCGRGRGRGRWRTPNYVQIGVGKAHRQPMGSEHSGKGIQYLIHKPSLNHEPGREYWDAIYGPAADVTSSSDRGSGIPPVEACYRGSTTTKAGILQPTLYNSQEDWRPPTRLRLAETQYSHVTKSPFIQDLGPALGGQQITEGWPDDIEMSSDPCQWLCFQGNLSAPSTQTQGSVPIEVKIMDINSVSNRFSNPESTLLKDSADIMDGLLFLHKTPEIEAFTDASNITRIVGCSILVYSDNTTTLSYVKKFGGTKSSKILELSETVVKLGGRREQADCSNRMISIPRDIYKFKLSTRLTRCRPVCFLPEQEGRHILQLVSGPQSHRTECTDTQLRENNHDAGYSDVKIGNMVSGSSGFLGVSTAITSINNSCSRSQKRKVSVLMLLTLSFPTNDVSDVDPDISAPQIINYLAELFTNKKLKIGTIKAYKSAILKLSDSPSEISMHPMFSGFIKVLDDSSIRSFVRPEIDISPILELFREWGPTPNLSVKQLTSKLYWLLAEKVACNLCPTPHANNNMWTDQDTLIPKGRAIGATLAANSGVSTDNIVSHAFWSNYLIFDSYYRLTRNSSNYLTESILNLE</sequence>
<dbReference type="STRING" id="133385.A0A2T9YAI3"/>
<feature type="compositionally biased region" description="Polar residues" evidence="1">
    <location>
        <begin position="207"/>
        <end position="220"/>
    </location>
</feature>
<keyword evidence="3" id="KW-1185">Reference proteome</keyword>
<reference evidence="2 3" key="1">
    <citation type="journal article" date="2018" name="MBio">
        <title>Comparative Genomics Reveals the Core Gene Toolbox for the Fungus-Insect Symbiosis.</title>
        <authorList>
            <person name="Wang Y."/>
            <person name="Stata M."/>
            <person name="Wang W."/>
            <person name="Stajich J.E."/>
            <person name="White M.M."/>
            <person name="Moncalvo J.M."/>
        </authorList>
    </citation>
    <scope>NUCLEOTIDE SEQUENCE [LARGE SCALE GENOMIC DNA]</scope>
    <source>
        <strain evidence="2 3">SWE-8-4</strain>
    </source>
</reference>
<protein>
    <submittedName>
        <fullName evidence="2">Uncharacterized protein</fullName>
    </submittedName>
</protein>
<evidence type="ECO:0000313" key="2">
    <source>
        <dbReference type="EMBL" id="PVU89341.1"/>
    </source>
</evidence>
<proteinExistence type="predicted"/>
<accession>A0A2T9YAI3</accession>
<feature type="compositionally biased region" description="Low complexity" evidence="1">
    <location>
        <begin position="190"/>
        <end position="206"/>
    </location>
</feature>
<gene>
    <name evidence="2" type="ORF">BB561_005414</name>
</gene>
<organism evidence="2 3">
    <name type="scientific">Smittium simulii</name>
    <dbReference type="NCBI Taxonomy" id="133385"/>
    <lineage>
        <taxon>Eukaryota</taxon>
        <taxon>Fungi</taxon>
        <taxon>Fungi incertae sedis</taxon>
        <taxon>Zoopagomycota</taxon>
        <taxon>Kickxellomycotina</taxon>
        <taxon>Harpellomycetes</taxon>
        <taxon>Harpellales</taxon>
        <taxon>Legeriomycetaceae</taxon>
        <taxon>Smittium</taxon>
    </lineage>
</organism>